<proteinExistence type="predicted"/>
<name>A0ABU4VK99_9ACTN</name>
<protein>
    <submittedName>
        <fullName evidence="1">Uncharacterized protein</fullName>
    </submittedName>
</protein>
<gene>
    <name evidence="1" type="ORF">SK069_10955</name>
</gene>
<dbReference type="Proteomes" id="UP001277761">
    <property type="component" value="Unassembled WGS sequence"/>
</dbReference>
<keyword evidence="2" id="KW-1185">Reference proteome</keyword>
<evidence type="ECO:0000313" key="1">
    <source>
        <dbReference type="EMBL" id="MDX8152114.1"/>
    </source>
</evidence>
<evidence type="ECO:0000313" key="2">
    <source>
        <dbReference type="Proteomes" id="UP001277761"/>
    </source>
</evidence>
<accession>A0ABU4VK99</accession>
<dbReference type="EMBL" id="JAXAVX010000004">
    <property type="protein sequence ID" value="MDX8152114.1"/>
    <property type="molecule type" value="Genomic_DNA"/>
</dbReference>
<dbReference type="RefSeq" id="WP_319954269.1">
    <property type="nucleotide sequence ID" value="NZ_JAXAVX010000004.1"/>
</dbReference>
<organism evidence="1 2">
    <name type="scientific">Patulibacter brassicae</name>
    <dbReference type="NCBI Taxonomy" id="1705717"/>
    <lineage>
        <taxon>Bacteria</taxon>
        <taxon>Bacillati</taxon>
        <taxon>Actinomycetota</taxon>
        <taxon>Thermoleophilia</taxon>
        <taxon>Solirubrobacterales</taxon>
        <taxon>Patulibacteraceae</taxon>
        <taxon>Patulibacter</taxon>
    </lineage>
</organism>
<reference evidence="1 2" key="1">
    <citation type="submission" date="2023-11" db="EMBL/GenBank/DDBJ databases">
        <authorList>
            <person name="Xu M."/>
            <person name="Jiang T."/>
        </authorList>
    </citation>
    <scope>NUCLEOTIDE SEQUENCE [LARGE SCALE GENOMIC DNA]</scope>
    <source>
        <strain evidence="1 2">SD</strain>
    </source>
</reference>
<sequence length="277" mass="29370">MTHDARPARTEWTSDPVRAADEISLAVATAAAAMLCDGIREVDDHFAAQLVASEVVGTWWSPVGVQDDAAPARLRRAARALLARLGDRPDDTALAAVRALQVGGGPEWSMPASAVARRLCAAGCAEPVWWPPGPARVGHCFDLTWAMPEGRYEVLVLELLHGALPLSLAVLLDPEGAVGDVLLVVEPAELLDLPVEEGGQVEGDARWRTPAELGARLRAAIDRTDLLGVGAAPRFVPGSGYPPLRGLLRTWVALTHEHAWTPAQTRPDGSDAPLGQS</sequence>
<comment type="caution">
    <text evidence="1">The sequence shown here is derived from an EMBL/GenBank/DDBJ whole genome shotgun (WGS) entry which is preliminary data.</text>
</comment>